<keyword evidence="3" id="KW-1185">Reference proteome</keyword>
<feature type="region of interest" description="Disordered" evidence="1">
    <location>
        <begin position="1"/>
        <end position="91"/>
    </location>
</feature>
<protein>
    <submittedName>
        <fullName evidence="2">Uncharacterized protein</fullName>
    </submittedName>
</protein>
<name>A0A8J5SRZ6_ZIZPA</name>
<gene>
    <name evidence="2" type="ORF">GUJ93_ZPchr0002g26089</name>
</gene>
<evidence type="ECO:0000256" key="1">
    <source>
        <dbReference type="SAM" id="MobiDB-lite"/>
    </source>
</evidence>
<accession>A0A8J5SRZ6</accession>
<dbReference type="AlphaFoldDB" id="A0A8J5SRZ6"/>
<feature type="compositionally biased region" description="Basic and acidic residues" evidence="1">
    <location>
        <begin position="74"/>
        <end position="84"/>
    </location>
</feature>
<reference evidence="2" key="1">
    <citation type="journal article" date="2021" name="bioRxiv">
        <title>Whole Genome Assembly and Annotation of Northern Wild Rice, Zizania palustris L., Supports a Whole Genome Duplication in the Zizania Genus.</title>
        <authorList>
            <person name="Haas M."/>
            <person name="Kono T."/>
            <person name="Macchietto M."/>
            <person name="Millas R."/>
            <person name="McGilp L."/>
            <person name="Shao M."/>
            <person name="Duquette J."/>
            <person name="Hirsch C.N."/>
            <person name="Kimball J."/>
        </authorList>
    </citation>
    <scope>NUCLEOTIDE SEQUENCE</scope>
    <source>
        <tissue evidence="2">Fresh leaf tissue</tissue>
    </source>
</reference>
<feature type="compositionally biased region" description="Basic and acidic residues" evidence="1">
    <location>
        <begin position="43"/>
        <end position="54"/>
    </location>
</feature>
<organism evidence="2 3">
    <name type="scientific">Zizania palustris</name>
    <name type="common">Northern wild rice</name>
    <dbReference type="NCBI Taxonomy" id="103762"/>
    <lineage>
        <taxon>Eukaryota</taxon>
        <taxon>Viridiplantae</taxon>
        <taxon>Streptophyta</taxon>
        <taxon>Embryophyta</taxon>
        <taxon>Tracheophyta</taxon>
        <taxon>Spermatophyta</taxon>
        <taxon>Magnoliopsida</taxon>
        <taxon>Liliopsida</taxon>
        <taxon>Poales</taxon>
        <taxon>Poaceae</taxon>
        <taxon>BOP clade</taxon>
        <taxon>Oryzoideae</taxon>
        <taxon>Oryzeae</taxon>
        <taxon>Zizaniinae</taxon>
        <taxon>Zizania</taxon>
    </lineage>
</organism>
<feature type="compositionally biased region" description="Basic and acidic residues" evidence="1">
    <location>
        <begin position="1"/>
        <end position="28"/>
    </location>
</feature>
<proteinExistence type="predicted"/>
<sequence length="91" mass="10435">METARNRQDNQAFETREGHSRAEERDNGVGDSGLTARVLSGERMSDAATRKDVPPWESGTWRSPVHWSMLPLPERSRPPEFVRGDEEEENR</sequence>
<comment type="caution">
    <text evidence="2">The sequence shown here is derived from an EMBL/GenBank/DDBJ whole genome shotgun (WGS) entry which is preliminary data.</text>
</comment>
<reference evidence="2" key="2">
    <citation type="submission" date="2021-02" db="EMBL/GenBank/DDBJ databases">
        <authorList>
            <person name="Kimball J.A."/>
            <person name="Haas M.W."/>
            <person name="Macchietto M."/>
            <person name="Kono T."/>
            <person name="Duquette J."/>
            <person name="Shao M."/>
        </authorList>
    </citation>
    <scope>NUCLEOTIDE SEQUENCE</scope>
    <source>
        <tissue evidence="2">Fresh leaf tissue</tissue>
    </source>
</reference>
<dbReference type="Proteomes" id="UP000729402">
    <property type="component" value="Unassembled WGS sequence"/>
</dbReference>
<dbReference type="EMBL" id="JAAALK010000287">
    <property type="protein sequence ID" value="KAG8060039.1"/>
    <property type="molecule type" value="Genomic_DNA"/>
</dbReference>
<evidence type="ECO:0000313" key="3">
    <source>
        <dbReference type="Proteomes" id="UP000729402"/>
    </source>
</evidence>
<evidence type="ECO:0000313" key="2">
    <source>
        <dbReference type="EMBL" id="KAG8060039.1"/>
    </source>
</evidence>